<feature type="domain" description="Alcohol dehydrogenase iron-type/glycerol dehydrogenase GldA" evidence="4">
    <location>
        <begin position="13"/>
        <end position="182"/>
    </location>
</feature>
<keyword evidence="2" id="KW-0560">Oxidoreductase</keyword>
<dbReference type="InterPro" id="IPR039697">
    <property type="entry name" value="Alcohol_dehydrogenase_Fe"/>
</dbReference>
<dbReference type="PANTHER" id="PTHR11496">
    <property type="entry name" value="ALCOHOL DEHYDROGENASE"/>
    <property type="match status" value="1"/>
</dbReference>
<dbReference type="Pfam" id="PF00465">
    <property type="entry name" value="Fe-ADH"/>
    <property type="match status" value="1"/>
</dbReference>
<evidence type="ECO:0000259" key="5">
    <source>
        <dbReference type="Pfam" id="PF25137"/>
    </source>
</evidence>
<protein>
    <submittedName>
        <fullName evidence="6">Uncharacterized protein</fullName>
    </submittedName>
</protein>
<evidence type="ECO:0000256" key="1">
    <source>
        <dbReference type="ARBA" id="ARBA00007358"/>
    </source>
</evidence>
<dbReference type="PROSITE" id="PS00060">
    <property type="entry name" value="ADH_IRON_2"/>
    <property type="match status" value="1"/>
</dbReference>
<dbReference type="InterPro" id="IPR018211">
    <property type="entry name" value="ADH_Fe_CS"/>
</dbReference>
<dbReference type="FunFam" id="3.40.50.1970:FF:000003">
    <property type="entry name" value="Alcohol dehydrogenase, iron-containing"/>
    <property type="match status" value="1"/>
</dbReference>
<evidence type="ECO:0000256" key="2">
    <source>
        <dbReference type="ARBA" id="ARBA00023002"/>
    </source>
</evidence>
<evidence type="ECO:0000313" key="6">
    <source>
        <dbReference type="EMBL" id="GAH27634.1"/>
    </source>
</evidence>
<dbReference type="Gene3D" id="3.40.50.1970">
    <property type="match status" value="1"/>
</dbReference>
<feature type="non-terminal residue" evidence="6">
    <location>
        <position position="320"/>
    </location>
</feature>
<dbReference type="InterPro" id="IPR056798">
    <property type="entry name" value="ADH_Fe_C"/>
</dbReference>
<comment type="similarity">
    <text evidence="1">Belongs to the iron-containing alcohol dehydrogenase family.</text>
</comment>
<evidence type="ECO:0000256" key="3">
    <source>
        <dbReference type="ARBA" id="ARBA00023027"/>
    </source>
</evidence>
<dbReference type="Gene3D" id="1.20.1090.10">
    <property type="entry name" value="Dehydroquinate synthase-like - alpha domain"/>
    <property type="match status" value="1"/>
</dbReference>
<dbReference type="EMBL" id="BARU01000987">
    <property type="protein sequence ID" value="GAH27634.1"/>
    <property type="molecule type" value="Genomic_DNA"/>
</dbReference>
<name>X1FE04_9ZZZZ</name>
<gene>
    <name evidence="6" type="ORF">S03H2_02827</name>
</gene>
<organism evidence="6">
    <name type="scientific">marine sediment metagenome</name>
    <dbReference type="NCBI Taxonomy" id="412755"/>
    <lineage>
        <taxon>unclassified sequences</taxon>
        <taxon>metagenomes</taxon>
        <taxon>ecological metagenomes</taxon>
    </lineage>
</organism>
<evidence type="ECO:0000259" key="4">
    <source>
        <dbReference type="Pfam" id="PF00465"/>
    </source>
</evidence>
<dbReference type="Pfam" id="PF25137">
    <property type="entry name" value="ADH_Fe_C"/>
    <property type="match status" value="1"/>
</dbReference>
<accession>X1FE04</accession>
<comment type="caution">
    <text evidence="6">The sequence shown here is derived from an EMBL/GenBank/DDBJ whole genome shotgun (WGS) entry which is preliminary data.</text>
</comment>
<dbReference type="SUPFAM" id="SSF56796">
    <property type="entry name" value="Dehydroquinate synthase-like"/>
    <property type="match status" value="1"/>
</dbReference>
<dbReference type="InterPro" id="IPR001670">
    <property type="entry name" value="ADH_Fe/GldA"/>
</dbReference>
<dbReference type="GO" id="GO:0046872">
    <property type="term" value="F:metal ion binding"/>
    <property type="evidence" value="ECO:0007669"/>
    <property type="project" value="InterPro"/>
</dbReference>
<dbReference type="GO" id="GO:0004022">
    <property type="term" value="F:alcohol dehydrogenase (NAD+) activity"/>
    <property type="evidence" value="ECO:0007669"/>
    <property type="project" value="TreeGrafter"/>
</dbReference>
<reference evidence="6" key="1">
    <citation type="journal article" date="2014" name="Front. Microbiol.">
        <title>High frequency of phylogenetically diverse reductive dehalogenase-homologous genes in deep subseafloor sedimentary metagenomes.</title>
        <authorList>
            <person name="Kawai M."/>
            <person name="Futagami T."/>
            <person name="Toyoda A."/>
            <person name="Takaki Y."/>
            <person name="Nishi S."/>
            <person name="Hori S."/>
            <person name="Arai W."/>
            <person name="Tsubouchi T."/>
            <person name="Morono Y."/>
            <person name="Uchiyama I."/>
            <person name="Ito T."/>
            <person name="Fujiyama A."/>
            <person name="Inagaki F."/>
            <person name="Takami H."/>
        </authorList>
    </citation>
    <scope>NUCLEOTIDE SEQUENCE</scope>
    <source>
        <strain evidence="6">Expedition CK06-06</strain>
    </source>
</reference>
<dbReference type="PROSITE" id="PS00913">
    <property type="entry name" value="ADH_IRON_1"/>
    <property type="match status" value="1"/>
</dbReference>
<sequence>MQLPEYFQFQCRTKVIFGASTIKELPNEIKLLGSKRAFIVTDKVVRNLDFFKKIEDILKSSKVELVGIFDEVPVNSDIEVCNKGYKMAREKESDILIAVGGGSVIDTAKGMNLLLSEGGDLMEDHQGAYLLERPLKNLITIPTTAGTGSEVTFAAVIRDSNQKLKVSFISPYISPNTAILDPEVTISCPPELTASTGMDALTHAIESIHSLQNEPITDALAIHAIKLIGGNLREAVNNGENIEARGNMLIAANMAGLAFTNALVGCVHAMAHALGGYYDVPHGIANSILLPYGMKYNLDYCNRYALVAKAFGINIERFNK</sequence>
<keyword evidence="3" id="KW-0520">NAD</keyword>
<dbReference type="PANTHER" id="PTHR11496:SF102">
    <property type="entry name" value="ALCOHOL DEHYDROGENASE 4"/>
    <property type="match status" value="1"/>
</dbReference>
<feature type="domain" description="Fe-containing alcohol dehydrogenase-like C-terminal" evidence="5">
    <location>
        <begin position="193"/>
        <end position="313"/>
    </location>
</feature>
<dbReference type="CDD" id="cd14865">
    <property type="entry name" value="Fe-ADH-like"/>
    <property type="match status" value="1"/>
</dbReference>
<dbReference type="AlphaFoldDB" id="X1FE04"/>
<proteinExistence type="inferred from homology"/>